<dbReference type="InterPro" id="IPR003779">
    <property type="entry name" value="CMD-like"/>
</dbReference>
<dbReference type="Proteomes" id="UP000015388">
    <property type="component" value="Chromosome"/>
</dbReference>
<dbReference type="PATRIC" id="fig|1224163.3.peg.2036"/>
<dbReference type="Pfam" id="PF02627">
    <property type="entry name" value="CMD"/>
    <property type="match status" value="1"/>
</dbReference>
<dbReference type="OrthoDB" id="9801997at2"/>
<evidence type="ECO:0000313" key="3">
    <source>
        <dbReference type="Proteomes" id="UP000015388"/>
    </source>
</evidence>
<proteinExistence type="predicted"/>
<dbReference type="PANTHER" id="PTHR35446">
    <property type="entry name" value="SI:CH211-175M2.5"/>
    <property type="match status" value="1"/>
</dbReference>
<dbReference type="HOGENOM" id="CLU_082760_6_2_11"/>
<dbReference type="AlphaFoldDB" id="S5TKW1"/>
<dbReference type="SUPFAM" id="SSF69118">
    <property type="entry name" value="AhpD-like"/>
    <property type="match status" value="1"/>
</dbReference>
<dbReference type="NCBIfam" id="TIGR00778">
    <property type="entry name" value="ahpD_dom"/>
    <property type="match status" value="1"/>
</dbReference>
<dbReference type="eggNOG" id="COG2128">
    <property type="taxonomic scope" value="Bacteria"/>
</dbReference>
<evidence type="ECO:0000259" key="1">
    <source>
        <dbReference type="Pfam" id="PF02627"/>
    </source>
</evidence>
<reference evidence="2 3" key="1">
    <citation type="submission" date="2012-11" db="EMBL/GenBank/DDBJ databases">
        <title>The complete genome sequence of Corynebacterium maris Coryn-1 (=DSM 45190).</title>
        <authorList>
            <person name="Schaffert L."/>
            <person name="Albersmeier A."/>
            <person name="Kalinowski J."/>
            <person name="Ruckert C."/>
        </authorList>
    </citation>
    <scope>NUCLEOTIDE SEQUENCE [LARGE SCALE GENOMIC DNA]</scope>
    <source>
        <strain evidence="3">Coryn-1</strain>
    </source>
</reference>
<dbReference type="KEGG" id="cmd:B841_10095"/>
<protein>
    <recommendedName>
        <fullName evidence="1">Carboxymuconolactone decarboxylase-like domain-containing protein</fullName>
    </recommendedName>
</protein>
<evidence type="ECO:0000313" key="2">
    <source>
        <dbReference type="EMBL" id="AGS35491.1"/>
    </source>
</evidence>
<accession>S5TKW1</accession>
<gene>
    <name evidence="2" type="ORF">B841_10095</name>
</gene>
<dbReference type="RefSeq" id="WP_020935424.1">
    <property type="nucleotide sequence ID" value="NC_021915.1"/>
</dbReference>
<sequence>MTDQNTPVGPQLDQELRDVFLAQDKAASLLGKKYAEVELPEALVELTMVHASQLNGCAACLTTHVPAARKAGVPQEKLDVLPAWREVDVFDAQEKAALELCEALTLLPRGRRHADAPVQAAEHFTDGQLVALEWAIIMINTYNRISIASGHGPTG</sequence>
<dbReference type="EMBL" id="CP003924">
    <property type="protein sequence ID" value="AGS35491.1"/>
    <property type="molecule type" value="Genomic_DNA"/>
</dbReference>
<organism evidence="2 3">
    <name type="scientific">Corynebacterium maris DSM 45190</name>
    <dbReference type="NCBI Taxonomy" id="1224163"/>
    <lineage>
        <taxon>Bacteria</taxon>
        <taxon>Bacillati</taxon>
        <taxon>Actinomycetota</taxon>
        <taxon>Actinomycetes</taxon>
        <taxon>Mycobacteriales</taxon>
        <taxon>Corynebacteriaceae</taxon>
        <taxon>Corynebacterium</taxon>
    </lineage>
</organism>
<dbReference type="InterPro" id="IPR029032">
    <property type="entry name" value="AhpD-like"/>
</dbReference>
<dbReference type="Gene3D" id="1.20.1290.10">
    <property type="entry name" value="AhpD-like"/>
    <property type="match status" value="1"/>
</dbReference>
<dbReference type="GO" id="GO:0051920">
    <property type="term" value="F:peroxiredoxin activity"/>
    <property type="evidence" value="ECO:0007669"/>
    <property type="project" value="InterPro"/>
</dbReference>
<dbReference type="InterPro" id="IPR004675">
    <property type="entry name" value="AhpD_core"/>
</dbReference>
<feature type="domain" description="Carboxymuconolactone decarboxylase-like" evidence="1">
    <location>
        <begin position="29"/>
        <end position="101"/>
    </location>
</feature>
<dbReference type="STRING" id="1224163.B841_10095"/>
<name>S5TKW1_9CORY</name>
<keyword evidence="3" id="KW-1185">Reference proteome</keyword>
<dbReference type="PANTHER" id="PTHR35446:SF2">
    <property type="entry name" value="CARBOXYMUCONOLACTONE DECARBOXYLASE-LIKE DOMAIN-CONTAINING PROTEIN"/>
    <property type="match status" value="1"/>
</dbReference>